<gene>
    <name evidence="3" type="ORF">GMLC_12420</name>
</gene>
<accession>A0A6V8N7Z4</accession>
<evidence type="ECO:0000256" key="1">
    <source>
        <dbReference type="SAM" id="SignalP"/>
    </source>
</evidence>
<evidence type="ECO:0000313" key="3">
    <source>
        <dbReference type="EMBL" id="GFO67663.1"/>
    </source>
</evidence>
<dbReference type="RefSeq" id="WP_183360194.1">
    <property type="nucleotide sequence ID" value="NZ_BLXZ01000002.1"/>
</dbReference>
<dbReference type="Pfam" id="PF07452">
    <property type="entry name" value="CHRD"/>
    <property type="match status" value="1"/>
</dbReference>
<protein>
    <submittedName>
        <fullName evidence="3">CHRD domain-containing protein</fullName>
    </submittedName>
</protein>
<name>A0A6V8N7Z4_9BACT</name>
<feature type="domain" description="CHRD" evidence="2">
    <location>
        <begin position="23"/>
        <end position="154"/>
    </location>
</feature>
<dbReference type="AlphaFoldDB" id="A0A6V8N7Z4"/>
<comment type="caution">
    <text evidence="3">The sequence shown here is derived from an EMBL/GenBank/DDBJ whole genome shotgun (WGS) entry which is preliminary data.</text>
</comment>
<dbReference type="PROSITE" id="PS50933">
    <property type="entry name" value="CHRD"/>
    <property type="match status" value="1"/>
</dbReference>
<sequence length="154" mass="16539">MKKLLPLLLFAAVLFSAFPASAEKNRYATVLDGQQEVPPVKTQATGDLKLNLYEGELSFELTVTNLTSPVAAHLYRGKRGENGPPIAGLFGGPAKVGGFSGVLAEWTITEENLLGELQGKKVADLVRLIRAGKTYINIITGTFPDGEIRGQINK</sequence>
<organism evidence="3 4">
    <name type="scientific">Geomonas limicola</name>
    <dbReference type="NCBI Taxonomy" id="2740186"/>
    <lineage>
        <taxon>Bacteria</taxon>
        <taxon>Pseudomonadati</taxon>
        <taxon>Thermodesulfobacteriota</taxon>
        <taxon>Desulfuromonadia</taxon>
        <taxon>Geobacterales</taxon>
        <taxon>Geobacteraceae</taxon>
        <taxon>Geomonas</taxon>
    </lineage>
</organism>
<keyword evidence="4" id="KW-1185">Reference proteome</keyword>
<reference evidence="4" key="1">
    <citation type="submission" date="2020-06" db="EMBL/GenBank/DDBJ databases">
        <title>Draft genomic sequecing of Geomonas sp. Red745.</title>
        <authorList>
            <person name="Itoh H."/>
            <person name="Xu Z.X."/>
            <person name="Ushijima N."/>
            <person name="Masuda Y."/>
            <person name="Shiratori Y."/>
            <person name="Senoo K."/>
        </authorList>
    </citation>
    <scope>NUCLEOTIDE SEQUENCE [LARGE SCALE GENOMIC DNA]</scope>
    <source>
        <strain evidence="4">Red745</strain>
    </source>
</reference>
<keyword evidence="1" id="KW-0732">Signal</keyword>
<dbReference type="SMART" id="SM00754">
    <property type="entry name" value="CHRD"/>
    <property type="match status" value="1"/>
</dbReference>
<dbReference type="Proteomes" id="UP000587586">
    <property type="component" value="Unassembled WGS sequence"/>
</dbReference>
<evidence type="ECO:0000259" key="2">
    <source>
        <dbReference type="PROSITE" id="PS50933"/>
    </source>
</evidence>
<feature type="signal peptide" evidence="1">
    <location>
        <begin position="1"/>
        <end position="22"/>
    </location>
</feature>
<feature type="chain" id="PRO_5028068785" evidence="1">
    <location>
        <begin position="23"/>
        <end position="154"/>
    </location>
</feature>
<evidence type="ECO:0000313" key="4">
    <source>
        <dbReference type="Proteomes" id="UP000587586"/>
    </source>
</evidence>
<dbReference type="EMBL" id="BLXZ01000002">
    <property type="protein sequence ID" value="GFO67663.1"/>
    <property type="molecule type" value="Genomic_DNA"/>
</dbReference>
<dbReference type="InterPro" id="IPR010895">
    <property type="entry name" value="CHRD"/>
</dbReference>
<proteinExistence type="predicted"/>